<sequence length="146" mass="15853">MEPFRSIAAWQSDRRGRRPMTLRWSLISTVILVVSGAYRGSVVIIVQRSGLGSLASPAVSRALFYQWDEWGRAGADQDSRSGPGPHDGELKACATLTGFVFPAFFARLGEPVAIYALAGGADHCCDQPTHARTGRDEEVDRTLVCT</sequence>
<gene>
    <name evidence="2" type="ORF">AB6A68_12600</name>
</gene>
<dbReference type="Proteomes" id="UP001560267">
    <property type="component" value="Unassembled WGS sequence"/>
</dbReference>
<evidence type="ECO:0000313" key="3">
    <source>
        <dbReference type="Proteomes" id="UP001560267"/>
    </source>
</evidence>
<evidence type="ECO:0000313" key="2">
    <source>
        <dbReference type="EMBL" id="MEX6430667.1"/>
    </source>
</evidence>
<keyword evidence="1" id="KW-0472">Membrane</keyword>
<feature type="transmembrane region" description="Helical" evidence="1">
    <location>
        <begin position="21"/>
        <end position="38"/>
    </location>
</feature>
<keyword evidence="1" id="KW-0812">Transmembrane</keyword>
<dbReference type="EMBL" id="JBFSHR010000070">
    <property type="protein sequence ID" value="MEX6430667.1"/>
    <property type="molecule type" value="Genomic_DNA"/>
</dbReference>
<comment type="caution">
    <text evidence="2">The sequence shown here is derived from an EMBL/GenBank/DDBJ whole genome shotgun (WGS) entry which is preliminary data.</text>
</comment>
<organism evidence="2 3">
    <name type="scientific">Ferrimicrobium acidiphilum</name>
    <dbReference type="NCBI Taxonomy" id="121039"/>
    <lineage>
        <taxon>Bacteria</taxon>
        <taxon>Bacillati</taxon>
        <taxon>Actinomycetota</taxon>
        <taxon>Acidimicrobiia</taxon>
        <taxon>Acidimicrobiales</taxon>
        <taxon>Acidimicrobiaceae</taxon>
        <taxon>Ferrimicrobium</taxon>
    </lineage>
</organism>
<protein>
    <submittedName>
        <fullName evidence="2">Uncharacterized protein</fullName>
    </submittedName>
</protein>
<name>A0ABV3Y517_9ACTN</name>
<proteinExistence type="predicted"/>
<accession>A0ABV3Y517</accession>
<keyword evidence="1" id="KW-1133">Transmembrane helix</keyword>
<reference evidence="2 3" key="1">
    <citation type="submission" date="2024-07" db="EMBL/GenBank/DDBJ databases">
        <title>Draft Genome Sequence of Ferrimicrobium acidiphilum Strain YE2023, Isolated from a Pulp of Bioleach Reactor.</title>
        <authorList>
            <person name="Elkina Y.A."/>
            <person name="Bulaeva A.G."/>
            <person name="Beletsky A.V."/>
            <person name="Mardanov A.V."/>
        </authorList>
    </citation>
    <scope>NUCLEOTIDE SEQUENCE [LARGE SCALE GENOMIC DNA]</scope>
    <source>
        <strain evidence="2 3">YE2023</strain>
    </source>
</reference>
<keyword evidence="3" id="KW-1185">Reference proteome</keyword>
<evidence type="ECO:0000256" key="1">
    <source>
        <dbReference type="SAM" id="Phobius"/>
    </source>
</evidence>
<dbReference type="RefSeq" id="WP_298383843.1">
    <property type="nucleotide sequence ID" value="NZ_JBFSHR010000070.1"/>
</dbReference>